<evidence type="ECO:0000313" key="9">
    <source>
        <dbReference type="Proteomes" id="UP000319931"/>
    </source>
</evidence>
<comment type="caution">
    <text evidence="8">The sequence shown here is derived from an EMBL/GenBank/DDBJ whole genome shotgun (WGS) entry which is preliminary data.</text>
</comment>
<dbReference type="OrthoDB" id="9800547at2"/>
<proteinExistence type="inferred from homology"/>
<dbReference type="GO" id="GO:0006107">
    <property type="term" value="P:oxaloacetate metabolic process"/>
    <property type="evidence" value="ECO:0007669"/>
    <property type="project" value="TreeGrafter"/>
</dbReference>
<dbReference type="GO" id="GO:0016829">
    <property type="term" value="F:lyase activity"/>
    <property type="evidence" value="ECO:0007669"/>
    <property type="project" value="UniProtKB-KW"/>
</dbReference>
<dbReference type="Gene3D" id="3.20.20.60">
    <property type="entry name" value="Phosphoenolpyruvate-binding domains"/>
    <property type="match status" value="1"/>
</dbReference>
<evidence type="ECO:0000256" key="5">
    <source>
        <dbReference type="PIRSR" id="PIRSR015582-1"/>
    </source>
</evidence>
<sequence>MTPLRSWLFIPGDSEKKLGKVDDCGADAVILDLEDSVAAANKPAGRALVAAFVGARPRGARACQLWVRINPFDSGLALEDLVAVVGAAPDGIMLPKCDGPDDIRRLSHYLDALEAQAGVAPGSIKIVPVATETAAAPFTLGAYAGAGLDRLLGLTWGAEDLSAALGASSNLDSAGGWALTYRLVRSLTLLGAKAAGVQAIDTLYVDFRDEAGLRDSSRAARAEGFTGRLAIHPAQVAAINASFMPSPEEIAHAERIVAAFAAASGVGTVGLDGRMVDLPHLKQAEGLLALAAAYTR</sequence>
<keyword evidence="3 6" id="KW-0479">Metal-binding</keyword>
<keyword evidence="4 6" id="KW-0460">Magnesium</keyword>
<dbReference type="InterPro" id="IPR015813">
    <property type="entry name" value="Pyrv/PenolPyrv_kinase-like_dom"/>
</dbReference>
<dbReference type="Pfam" id="PF03328">
    <property type="entry name" value="HpcH_HpaI"/>
    <property type="match status" value="1"/>
</dbReference>
<name>A0A502G0X9_9SPHN</name>
<feature type="binding site" evidence="5">
    <location>
        <position position="68"/>
    </location>
    <ligand>
        <name>substrate</name>
    </ligand>
</feature>
<evidence type="ECO:0000256" key="2">
    <source>
        <dbReference type="ARBA" id="ARBA00005568"/>
    </source>
</evidence>
<organism evidence="8 9">
    <name type="scientific">Sphingomonas glacialis</name>
    <dbReference type="NCBI Taxonomy" id="658225"/>
    <lineage>
        <taxon>Bacteria</taxon>
        <taxon>Pseudomonadati</taxon>
        <taxon>Pseudomonadota</taxon>
        <taxon>Alphaproteobacteria</taxon>
        <taxon>Sphingomonadales</taxon>
        <taxon>Sphingomonadaceae</taxon>
        <taxon>Sphingomonas</taxon>
    </lineage>
</organism>
<feature type="domain" description="HpcH/HpaI aldolase/citrate lyase" evidence="7">
    <location>
        <begin position="5"/>
        <end position="233"/>
    </location>
</feature>
<comment type="similarity">
    <text evidence="2">Belongs to the HpcH/HpaI aldolase family.</text>
</comment>
<gene>
    <name evidence="8" type="ORF">EAH76_11590</name>
</gene>
<dbReference type="GO" id="GO:0000287">
    <property type="term" value="F:magnesium ion binding"/>
    <property type="evidence" value="ECO:0007669"/>
    <property type="project" value="TreeGrafter"/>
</dbReference>
<evidence type="ECO:0000256" key="4">
    <source>
        <dbReference type="ARBA" id="ARBA00022842"/>
    </source>
</evidence>
<dbReference type="InterPro" id="IPR011206">
    <property type="entry name" value="Citrate_lyase_beta/mcl1/mcl2"/>
</dbReference>
<feature type="binding site" evidence="6">
    <location>
        <position position="160"/>
    </location>
    <ligand>
        <name>Mg(2+)</name>
        <dbReference type="ChEBI" id="CHEBI:18420"/>
    </ligand>
</feature>
<dbReference type="AlphaFoldDB" id="A0A502G0X9"/>
<accession>A0A502G0X9</accession>
<feature type="binding site" evidence="6">
    <location>
        <position position="132"/>
    </location>
    <ligand>
        <name>Mg(2+)</name>
        <dbReference type="ChEBI" id="CHEBI:18420"/>
    </ligand>
</feature>
<dbReference type="PIRSF" id="PIRSF015582">
    <property type="entry name" value="Cit_lyase_B"/>
    <property type="match status" value="1"/>
</dbReference>
<dbReference type="PANTHER" id="PTHR32308">
    <property type="entry name" value="LYASE BETA SUBUNIT, PUTATIVE (AFU_ORTHOLOGUE AFUA_4G13030)-RELATED"/>
    <property type="match status" value="1"/>
</dbReference>
<dbReference type="InterPro" id="IPR040442">
    <property type="entry name" value="Pyrv_kinase-like_dom_sf"/>
</dbReference>
<dbReference type="PANTHER" id="PTHR32308:SF0">
    <property type="entry name" value="HPCH_HPAI ALDOLASE_CITRATE LYASE DOMAIN-CONTAINING PROTEIN"/>
    <property type="match status" value="1"/>
</dbReference>
<dbReference type="SUPFAM" id="SSF51621">
    <property type="entry name" value="Phosphoenolpyruvate/pyruvate domain"/>
    <property type="match status" value="1"/>
</dbReference>
<evidence type="ECO:0000256" key="3">
    <source>
        <dbReference type="ARBA" id="ARBA00022723"/>
    </source>
</evidence>
<feature type="binding site" evidence="5">
    <location>
        <position position="132"/>
    </location>
    <ligand>
        <name>substrate</name>
    </ligand>
</feature>
<dbReference type="InterPro" id="IPR005000">
    <property type="entry name" value="Aldolase/citrate-lyase_domain"/>
</dbReference>
<dbReference type="EMBL" id="RCZC01000002">
    <property type="protein sequence ID" value="TPG55190.1"/>
    <property type="molecule type" value="Genomic_DNA"/>
</dbReference>
<dbReference type="Proteomes" id="UP000319931">
    <property type="component" value="Unassembled WGS sequence"/>
</dbReference>
<keyword evidence="9" id="KW-1185">Reference proteome</keyword>
<comment type="cofactor">
    <cofactor evidence="1">
        <name>Mg(2+)</name>
        <dbReference type="ChEBI" id="CHEBI:18420"/>
    </cofactor>
</comment>
<evidence type="ECO:0000256" key="6">
    <source>
        <dbReference type="PIRSR" id="PIRSR015582-2"/>
    </source>
</evidence>
<dbReference type="RefSeq" id="WP_140850322.1">
    <property type="nucleotide sequence ID" value="NZ_RCZC01000002.1"/>
</dbReference>
<reference evidence="8 9" key="1">
    <citation type="journal article" date="2019" name="Environ. Microbiol.">
        <title>Species interactions and distinct microbial communities in high Arctic permafrost affected cryosols are associated with the CH4 and CO2 gas fluxes.</title>
        <authorList>
            <person name="Altshuler I."/>
            <person name="Hamel J."/>
            <person name="Turney S."/>
            <person name="Magnuson E."/>
            <person name="Levesque R."/>
            <person name="Greer C."/>
            <person name="Whyte L.G."/>
        </authorList>
    </citation>
    <scope>NUCLEOTIDE SEQUENCE [LARGE SCALE GENOMIC DNA]</scope>
    <source>
        <strain evidence="8 9">E6.1</strain>
    </source>
</reference>
<keyword evidence="8" id="KW-0456">Lyase</keyword>
<evidence type="ECO:0000313" key="8">
    <source>
        <dbReference type="EMBL" id="TPG55190.1"/>
    </source>
</evidence>
<evidence type="ECO:0000259" key="7">
    <source>
        <dbReference type="Pfam" id="PF03328"/>
    </source>
</evidence>
<protein>
    <submittedName>
        <fullName evidence="8">CoA ester lyase</fullName>
    </submittedName>
</protein>
<evidence type="ECO:0000256" key="1">
    <source>
        <dbReference type="ARBA" id="ARBA00001946"/>
    </source>
</evidence>